<evidence type="ECO:0000313" key="2">
    <source>
        <dbReference type="Proteomes" id="UP000094936"/>
    </source>
</evidence>
<dbReference type="AlphaFoldDB" id="A0A1C3EMW2"/>
<dbReference type="PANTHER" id="PTHR33973:SF4">
    <property type="entry name" value="OS07G0153300 PROTEIN"/>
    <property type="match status" value="1"/>
</dbReference>
<gene>
    <name evidence="1" type="ORF">A8L45_06290</name>
</gene>
<dbReference type="InterPro" id="IPR010775">
    <property type="entry name" value="DUF1365"/>
</dbReference>
<accession>A0A1C3EMW2</accession>
<dbReference type="PANTHER" id="PTHR33973">
    <property type="entry name" value="OS07G0153300 PROTEIN"/>
    <property type="match status" value="1"/>
</dbReference>
<name>A0A1C3EMW2_9GAMM</name>
<dbReference type="OrthoDB" id="9778801at2"/>
<dbReference type="Pfam" id="PF07103">
    <property type="entry name" value="DUF1365"/>
    <property type="match status" value="1"/>
</dbReference>
<dbReference type="Proteomes" id="UP000094936">
    <property type="component" value="Unassembled WGS sequence"/>
</dbReference>
<dbReference type="EMBL" id="LYBM01000007">
    <property type="protein sequence ID" value="ODA34574.1"/>
    <property type="molecule type" value="Genomic_DNA"/>
</dbReference>
<dbReference type="RefSeq" id="WP_068900328.1">
    <property type="nucleotide sequence ID" value="NZ_JBHUIF010000015.1"/>
</dbReference>
<evidence type="ECO:0000313" key="1">
    <source>
        <dbReference type="EMBL" id="ODA34574.1"/>
    </source>
</evidence>
<protein>
    <submittedName>
        <fullName evidence="1">Chromosome partitioning protein ParA</fullName>
    </submittedName>
</protein>
<reference evidence="1 2" key="1">
    <citation type="submission" date="2016-05" db="EMBL/GenBank/DDBJ databases">
        <title>Genomic Taxonomy of the Vibrionaceae.</title>
        <authorList>
            <person name="Gomez-Gil B."/>
            <person name="Enciso-Ibarra J."/>
        </authorList>
    </citation>
    <scope>NUCLEOTIDE SEQUENCE [LARGE SCALE GENOMIC DNA]</scope>
    <source>
        <strain evidence="1 2">CAIM 1920</strain>
    </source>
</reference>
<organism evidence="1 2">
    <name type="scientific">Veronia pacifica</name>
    <dbReference type="NCBI Taxonomy" id="1080227"/>
    <lineage>
        <taxon>Bacteria</taxon>
        <taxon>Pseudomonadati</taxon>
        <taxon>Pseudomonadota</taxon>
        <taxon>Gammaproteobacteria</taxon>
        <taxon>Vibrionales</taxon>
        <taxon>Vibrionaceae</taxon>
        <taxon>Veronia</taxon>
    </lineage>
</organism>
<sequence length="245" mass="28677">MTVSLSSGLYTGIVRHRRFTPVNHCFKYDIFMPVIDLDELEILEKQVAGFKLGKWGVAAFHATDYLDGRADTKLACQDKLFELTGDRLTGKVMALCHLRYFGMYFSPVNFYYLYDDKGNWRYMLAEVSNTPWNQRHYYAVPAGNKWENDKEFHVSPFNPLEQLYKWRLRPLSDKAFVHLETHRDNREFDATLALEKQAFTSGELAKILLKTPLITVKVLVLIYWQAAKLWFKGARFYSHPDQAKE</sequence>
<comment type="caution">
    <text evidence="1">The sequence shown here is derived from an EMBL/GenBank/DDBJ whole genome shotgun (WGS) entry which is preliminary data.</text>
</comment>
<keyword evidence="2" id="KW-1185">Reference proteome</keyword>
<proteinExistence type="predicted"/>
<dbReference type="STRING" id="1080227.A8L45_06290"/>